<keyword evidence="3" id="KW-1185">Reference proteome</keyword>
<reference evidence="3" key="1">
    <citation type="journal article" date="2015" name="BMC Genomics">
        <title>Genomic and transcriptomic analysis of the endophytic fungus Pestalotiopsis fici reveals its lifestyle and high potential for synthesis of natural products.</title>
        <authorList>
            <person name="Wang X."/>
            <person name="Zhang X."/>
            <person name="Liu L."/>
            <person name="Xiang M."/>
            <person name="Wang W."/>
            <person name="Sun X."/>
            <person name="Che Y."/>
            <person name="Guo L."/>
            <person name="Liu G."/>
            <person name="Guo L."/>
            <person name="Wang C."/>
            <person name="Yin W.B."/>
            <person name="Stadler M."/>
            <person name="Zhang X."/>
            <person name="Liu X."/>
        </authorList>
    </citation>
    <scope>NUCLEOTIDE SEQUENCE [LARGE SCALE GENOMIC DNA]</scope>
    <source>
        <strain evidence="3">W106-1 / CGMCC3.15140</strain>
    </source>
</reference>
<proteinExistence type="predicted"/>
<sequence length="538" mass="58011">MSTTAPVVVERFASANGDFYAESSGNNRHRRATTSELKEHFASSGSSKDKPAHWYEAQLIHYGLQPSKTKSVAFKRLFDASNTGNLSVPAHITKLEADLKKEWTKRDREAKKEAKGQMVGVTKTTEKATAVKKTTAGTKRKASETLDVTVSVGGIDFKMSASNSSASQSTTAKKTKTATASAAKTTKAAAATSKPVKESPKAKPTPKTTKTTAAPPKTTKATPAPKEKKPVSKATPKEKKTPAKAAPKAKTAPKTAANSSQPSANWDAAATSASSPAQSRPKQTARRGGLSQGSGRGGTASAAAATDPPRPRTKQTARRGGGFPAYGGHGHSFASQNYEPYGYGDYDSEDDNDDNDDDDEPPPPYSEYGRDGSLGSSDDDDGPLAKLGLLNGRYEIESADVSEQWPRLGDDLSLVLTLAGDQLWGQFELGVYEGVLRFDVRPYESSYEALPYSWRGRETGEGEIIYGDSNQGWIKFLGGGRIKGYLDHMSIHFSGRRIPGQSTRSEVDIGTMRDQWNNEYSEREYERANRARWGGSSW</sequence>
<evidence type="ECO:0000256" key="1">
    <source>
        <dbReference type="SAM" id="MobiDB-lite"/>
    </source>
</evidence>
<gene>
    <name evidence="2" type="ORF">PFICI_08927</name>
</gene>
<dbReference type="OMA" id="AHWYEAQ"/>
<organism evidence="2 3">
    <name type="scientific">Pestalotiopsis fici (strain W106-1 / CGMCC3.15140)</name>
    <dbReference type="NCBI Taxonomy" id="1229662"/>
    <lineage>
        <taxon>Eukaryota</taxon>
        <taxon>Fungi</taxon>
        <taxon>Dikarya</taxon>
        <taxon>Ascomycota</taxon>
        <taxon>Pezizomycotina</taxon>
        <taxon>Sordariomycetes</taxon>
        <taxon>Xylariomycetidae</taxon>
        <taxon>Amphisphaeriales</taxon>
        <taxon>Sporocadaceae</taxon>
        <taxon>Pestalotiopsis</taxon>
    </lineage>
</organism>
<feature type="compositionally biased region" description="Acidic residues" evidence="1">
    <location>
        <begin position="346"/>
        <end position="361"/>
    </location>
</feature>
<feature type="region of interest" description="Disordered" evidence="1">
    <location>
        <begin position="21"/>
        <end position="49"/>
    </location>
</feature>
<evidence type="ECO:0000313" key="2">
    <source>
        <dbReference type="EMBL" id="ETS79074.1"/>
    </source>
</evidence>
<feature type="compositionally biased region" description="Low complexity" evidence="1">
    <location>
        <begin position="268"/>
        <end position="279"/>
    </location>
</feature>
<feature type="compositionally biased region" description="Low complexity" evidence="1">
    <location>
        <begin position="243"/>
        <end position="257"/>
    </location>
</feature>
<dbReference type="eggNOG" id="ENOG502SS7G">
    <property type="taxonomic scope" value="Eukaryota"/>
</dbReference>
<feature type="compositionally biased region" description="Basic and acidic residues" evidence="1">
    <location>
        <begin position="36"/>
        <end position="49"/>
    </location>
</feature>
<protein>
    <submittedName>
        <fullName evidence="2">Uncharacterized protein</fullName>
    </submittedName>
</protein>
<dbReference type="RefSeq" id="XP_007835699.1">
    <property type="nucleotide sequence ID" value="XM_007837508.1"/>
</dbReference>
<feature type="compositionally biased region" description="Low complexity" evidence="1">
    <location>
        <begin position="160"/>
        <end position="194"/>
    </location>
</feature>
<dbReference type="Proteomes" id="UP000030651">
    <property type="component" value="Unassembled WGS sequence"/>
</dbReference>
<dbReference type="AlphaFoldDB" id="W3WZ65"/>
<feature type="compositionally biased region" description="Gly residues" evidence="1">
    <location>
        <begin position="319"/>
        <end position="330"/>
    </location>
</feature>
<dbReference type="HOGENOM" id="CLU_048145_0_0_1"/>
<feature type="region of interest" description="Disordered" evidence="1">
    <location>
        <begin position="159"/>
        <end position="386"/>
    </location>
</feature>
<feature type="compositionally biased region" description="Low complexity" evidence="1">
    <location>
        <begin position="205"/>
        <end position="224"/>
    </location>
</feature>
<dbReference type="OrthoDB" id="4121058at2759"/>
<accession>W3WZ65</accession>
<dbReference type="EMBL" id="KI912114">
    <property type="protein sequence ID" value="ETS79074.1"/>
    <property type="molecule type" value="Genomic_DNA"/>
</dbReference>
<evidence type="ECO:0000313" key="3">
    <source>
        <dbReference type="Proteomes" id="UP000030651"/>
    </source>
</evidence>
<feature type="compositionally biased region" description="Basic and acidic residues" evidence="1">
    <location>
        <begin position="225"/>
        <end position="241"/>
    </location>
</feature>
<name>W3WZ65_PESFW</name>
<dbReference type="InParanoid" id="W3WZ65"/>
<dbReference type="KEGG" id="pfy:PFICI_08927"/>
<dbReference type="GeneID" id="19273940"/>